<protein>
    <recommendedName>
        <fullName evidence="3">Type III secretion system protein</fullName>
    </recommendedName>
</protein>
<name>A0A0J5W1W1_BURCE</name>
<comment type="caution">
    <text evidence="1">The sequence shown here is derived from an EMBL/GenBank/DDBJ whole genome shotgun (WGS) entry which is preliminary data.</text>
</comment>
<dbReference type="Proteomes" id="UP000036338">
    <property type="component" value="Unassembled WGS sequence"/>
</dbReference>
<dbReference type="SUPFAM" id="SSF140129">
    <property type="entry name" value="MxiH-like"/>
    <property type="match status" value="1"/>
</dbReference>
<dbReference type="Gene3D" id="1.20.58.90">
    <property type="match status" value="1"/>
</dbReference>
<evidence type="ECO:0008006" key="3">
    <source>
        <dbReference type="Google" id="ProtNLM"/>
    </source>
</evidence>
<evidence type="ECO:0000313" key="2">
    <source>
        <dbReference type="Proteomes" id="UP000036338"/>
    </source>
</evidence>
<dbReference type="GO" id="GO:0015031">
    <property type="term" value="P:protein transport"/>
    <property type="evidence" value="ECO:0007669"/>
    <property type="project" value="InterPro"/>
</dbReference>
<evidence type="ECO:0000313" key="1">
    <source>
        <dbReference type="EMBL" id="KML41981.1"/>
    </source>
</evidence>
<organism evidence="1 2">
    <name type="scientific">Burkholderia cepacia</name>
    <name type="common">Pseudomonas cepacia</name>
    <dbReference type="NCBI Taxonomy" id="292"/>
    <lineage>
        <taxon>Bacteria</taxon>
        <taxon>Pseudomonadati</taxon>
        <taxon>Pseudomonadota</taxon>
        <taxon>Betaproteobacteria</taxon>
        <taxon>Burkholderiales</taxon>
        <taxon>Burkholderiaceae</taxon>
        <taxon>Burkholderia</taxon>
        <taxon>Burkholderia cepacia complex</taxon>
    </lineage>
</organism>
<sequence>MQPTAAISESADMSLDDRVLTAFANAAEQTGQRKAAIDAAANDPTTVSNPEKLLELQKAMSSYVVDVSMESTLAHKATSAIDTLMRS</sequence>
<dbReference type="InterPro" id="IPR047754">
    <property type="entry name" value="T3SS_SctI-like"/>
</dbReference>
<dbReference type="InterPro" id="IPR037203">
    <property type="entry name" value="T3SS_needle-like_sf"/>
</dbReference>
<proteinExistence type="predicted"/>
<dbReference type="PATRIC" id="fig|292.27.peg.294"/>
<dbReference type="AlphaFoldDB" id="A0A0J5W1W1"/>
<gene>
    <name evidence="1" type="ORF">VL15_37915</name>
</gene>
<reference evidence="1 2" key="1">
    <citation type="submission" date="2015-05" db="EMBL/GenBank/DDBJ databases">
        <title>Draft genome of Burkholderia cepacia LK29.</title>
        <authorList>
            <person name="Chan X.Y."/>
        </authorList>
    </citation>
    <scope>NUCLEOTIDE SEQUENCE [LARGE SCALE GENOMIC DNA]</scope>
    <source>
        <strain evidence="1 2">LK29</strain>
    </source>
</reference>
<dbReference type="EMBL" id="LDWR01000108">
    <property type="protein sequence ID" value="KML41981.1"/>
    <property type="molecule type" value="Genomic_DNA"/>
</dbReference>
<dbReference type="NCBIfam" id="NF038054">
    <property type="entry name" value="T3SS_SctI"/>
    <property type="match status" value="1"/>
</dbReference>
<accession>A0A0J5W1W1</accession>